<reference evidence="2" key="1">
    <citation type="submission" date="2019-07" db="EMBL/GenBank/DDBJ databases">
        <title>Toxilogical consequences of a new and cryptic species of cyanobacteria (Komarekiella delphini-convector) recovered from the epidermis of a bottlenose dolphin and 1500 ft. in the air.</title>
        <authorList>
            <person name="Brown A.O."/>
            <person name="Dvorak P."/>
            <person name="Villanueva C.D."/>
            <person name="Foss A.J."/>
            <person name="Garvey A.D."/>
            <person name="Gibson Q.A."/>
            <person name="Johansen J.R."/>
            <person name="Casamatta D.A."/>
        </authorList>
    </citation>
    <scope>NUCLEOTIDE SEQUENCE</scope>
    <source>
        <strain evidence="2">SJRDD-AB1</strain>
    </source>
</reference>
<keyword evidence="2" id="KW-0378">Hydrolase</keyword>
<dbReference type="Gene3D" id="3.90.1570.30">
    <property type="match status" value="1"/>
</dbReference>
<accession>A0AA40VT90</accession>
<dbReference type="Proteomes" id="UP001165986">
    <property type="component" value="Unassembled WGS sequence"/>
</dbReference>
<dbReference type="EMBL" id="VJXY01000033">
    <property type="protein sequence ID" value="MBD6618960.1"/>
    <property type="molecule type" value="Genomic_DNA"/>
</dbReference>
<dbReference type="Pfam" id="PF04313">
    <property type="entry name" value="HSDR_N"/>
    <property type="match status" value="1"/>
</dbReference>
<keyword evidence="2" id="KW-0540">Nuclease</keyword>
<keyword evidence="2" id="KW-0255">Endonuclease</keyword>
<protein>
    <submittedName>
        <fullName evidence="2">Restriction endonuclease subunit R</fullName>
    </submittedName>
</protein>
<proteinExistence type="predicted"/>
<evidence type="ECO:0000259" key="1">
    <source>
        <dbReference type="Pfam" id="PF04313"/>
    </source>
</evidence>
<dbReference type="AlphaFoldDB" id="A0AA40VT90"/>
<keyword evidence="3" id="KW-1185">Reference proteome</keyword>
<gene>
    <name evidence="2" type="ORF">FNW02_24830</name>
</gene>
<evidence type="ECO:0000313" key="2">
    <source>
        <dbReference type="EMBL" id="MBD6618960.1"/>
    </source>
</evidence>
<sequence length="395" mass="44743">MGFTEDIAKVSEHVRNHADKAVGEQATKMALIVPFLSALGYDVYDPNEFKPEYVADFAIKKAGQFEKVDYALAINGNIVMIVEAKAHGQKPETHDGQLSRYFNALVTTKVAVVANGIEYRFFTDLRQTNVMDKEPFFAFNILEYDAKDIDNLKFFHRDIFEAIAITSHAEEMVYLKGMTHLVGNLLRSPSDQFVRFLVSELRASDPRYELQGNINAKVIEKFKSIVKKSLQGSLLELMTRSLSQEMAQSIEAGNISQINEVEANDTIHEPDTAEESKIVTTAEELDAFEKIKAILKTSQNYKYEIQYKDTVSYFGINLGKTTWWFLRLYLSSSKKTFITRLGIDEVKLLALNFLVQEVSTPFGEITSKVTISCVDDLDKLASLICRCYEVETAKH</sequence>
<dbReference type="GO" id="GO:0009035">
    <property type="term" value="F:type I site-specific deoxyribonuclease activity"/>
    <property type="evidence" value="ECO:0007669"/>
    <property type="project" value="UniProtKB-EC"/>
</dbReference>
<feature type="domain" description="Restriction endonuclease type I HsdR N-terminal" evidence="1">
    <location>
        <begin position="54"/>
        <end position="128"/>
    </location>
</feature>
<comment type="caution">
    <text evidence="2">The sequence shown here is derived from an EMBL/GenBank/DDBJ whole genome shotgun (WGS) entry which is preliminary data.</text>
</comment>
<evidence type="ECO:0000313" key="3">
    <source>
        <dbReference type="Proteomes" id="UP001165986"/>
    </source>
</evidence>
<dbReference type="GO" id="GO:0005524">
    <property type="term" value="F:ATP binding"/>
    <property type="evidence" value="ECO:0007669"/>
    <property type="project" value="UniProtKB-KW"/>
</dbReference>
<dbReference type="RefSeq" id="WP_191760155.1">
    <property type="nucleotide sequence ID" value="NZ_VJXY01000033.1"/>
</dbReference>
<dbReference type="GO" id="GO:0009307">
    <property type="term" value="P:DNA restriction-modification system"/>
    <property type="evidence" value="ECO:0007669"/>
    <property type="project" value="UniProtKB-KW"/>
</dbReference>
<dbReference type="GO" id="GO:0003677">
    <property type="term" value="F:DNA binding"/>
    <property type="evidence" value="ECO:0007669"/>
    <property type="project" value="UniProtKB-KW"/>
</dbReference>
<organism evidence="2 3">
    <name type="scientific">Komarekiella delphini-convector SJRDD-AB1</name>
    <dbReference type="NCBI Taxonomy" id="2593771"/>
    <lineage>
        <taxon>Bacteria</taxon>
        <taxon>Bacillati</taxon>
        <taxon>Cyanobacteriota</taxon>
        <taxon>Cyanophyceae</taxon>
        <taxon>Nostocales</taxon>
        <taxon>Nostocaceae</taxon>
        <taxon>Komarekiella</taxon>
        <taxon>Komarekiella delphini-convector</taxon>
    </lineage>
</organism>
<dbReference type="InterPro" id="IPR007409">
    <property type="entry name" value="Restrct_endonuc_type1_HsdR_N"/>
</dbReference>
<name>A0AA40VT90_9NOST</name>